<dbReference type="InterPro" id="IPR036691">
    <property type="entry name" value="Endo/exonu/phosph_ase_sf"/>
</dbReference>
<organism evidence="1 2">
    <name type="scientific">Mytilus edulis</name>
    <name type="common">Blue mussel</name>
    <dbReference type="NCBI Taxonomy" id="6550"/>
    <lineage>
        <taxon>Eukaryota</taxon>
        <taxon>Metazoa</taxon>
        <taxon>Spiralia</taxon>
        <taxon>Lophotrochozoa</taxon>
        <taxon>Mollusca</taxon>
        <taxon>Bivalvia</taxon>
        <taxon>Autobranchia</taxon>
        <taxon>Pteriomorphia</taxon>
        <taxon>Mytilida</taxon>
        <taxon>Mytiloidea</taxon>
        <taxon>Mytilidae</taxon>
        <taxon>Mytilinae</taxon>
        <taxon>Mytilus</taxon>
    </lineage>
</organism>
<evidence type="ECO:0000313" key="1">
    <source>
        <dbReference type="EMBL" id="CAG2234036.1"/>
    </source>
</evidence>
<sequence>MENHTRCSDTNDPIDSFKLPKGKAGVSILWPNAWTNSIKKLKDGNERVIAILITASQELCIINAYMPTCNTDSQFEYTECLDIIYDIIQKYQETHKVILCGDLNGTLLSTRSNKHDKMLKNFVAEMGLSTGQDICEKHTFFHHAWSSSSQIDYILVQDKKLVLNYTIDEKSSINLSAHTSVRVITTIDIPAKVKSANKNRKAKYKLQWDQMDTNQYNRLIQQDITAIVDENNINTQVDILTNSLVRAGNITIPTKLLQLKGPKWKASPEVQILIKSCRNIYKQWQEAGKQKEHPLATTLKLEKRKLRSKVRMEQAVSRQSLYQQIMDNPNTQLFYRLINRNRSSQQTSTNCLKINGELNFIPEDQRRSFASYYEDLSVPKEELFDNNYLNLCKIRQQLYEQAMDQSTVEPELFTDTEENSTCMEAKNQPRIEIRKSIVKSRMMTGTYILQSDKHKFTHFSTEATCQLCHTESEDIVHMITTCPVLSTIREKYFIDIKKVILDSCGPAKWNTYCNNKMEITRLILDWSNFKESLSIGMELAEKLEQKARNLLFQLHIKRIEILDARNIK</sequence>
<dbReference type="Proteomes" id="UP000683360">
    <property type="component" value="Unassembled WGS sequence"/>
</dbReference>
<accession>A0A8S3TJX9</accession>
<reference evidence="1" key="1">
    <citation type="submission" date="2021-03" db="EMBL/GenBank/DDBJ databases">
        <authorList>
            <person name="Bekaert M."/>
        </authorList>
    </citation>
    <scope>NUCLEOTIDE SEQUENCE</scope>
</reference>
<protein>
    <recommendedName>
        <fullName evidence="3">Endonuclease/exonuclease/phosphatase domain-containing protein</fullName>
    </recommendedName>
</protein>
<dbReference type="AlphaFoldDB" id="A0A8S3TJX9"/>
<proteinExistence type="predicted"/>
<dbReference type="OrthoDB" id="6086353at2759"/>
<comment type="caution">
    <text evidence="1">The sequence shown here is derived from an EMBL/GenBank/DDBJ whole genome shotgun (WGS) entry which is preliminary data.</text>
</comment>
<keyword evidence="2" id="KW-1185">Reference proteome</keyword>
<dbReference type="Gene3D" id="3.60.10.10">
    <property type="entry name" value="Endonuclease/exonuclease/phosphatase"/>
    <property type="match status" value="1"/>
</dbReference>
<evidence type="ECO:0000313" key="2">
    <source>
        <dbReference type="Proteomes" id="UP000683360"/>
    </source>
</evidence>
<name>A0A8S3TJX9_MYTED</name>
<dbReference type="EMBL" id="CAJPWZ010002222">
    <property type="protein sequence ID" value="CAG2234036.1"/>
    <property type="molecule type" value="Genomic_DNA"/>
</dbReference>
<gene>
    <name evidence="1" type="ORF">MEDL_46714</name>
</gene>
<evidence type="ECO:0008006" key="3">
    <source>
        <dbReference type="Google" id="ProtNLM"/>
    </source>
</evidence>
<dbReference type="SUPFAM" id="SSF56219">
    <property type="entry name" value="DNase I-like"/>
    <property type="match status" value="1"/>
</dbReference>